<dbReference type="AlphaFoldDB" id="A0A366S2B2"/>
<dbReference type="EMBL" id="QKXC01000081">
    <property type="protein sequence ID" value="RBR23162.1"/>
    <property type="molecule type" value="Genomic_DNA"/>
</dbReference>
<evidence type="ECO:0000256" key="3">
    <source>
        <dbReference type="ARBA" id="ARBA00023015"/>
    </source>
</evidence>
<dbReference type="Pfam" id="PF04082">
    <property type="entry name" value="Fungal_trans"/>
    <property type="match status" value="1"/>
</dbReference>
<reference evidence="7 8" key="1">
    <citation type="submission" date="2018-06" db="EMBL/GenBank/DDBJ databases">
        <title>Fusarium incarnatum-equiseti species complex species 28.</title>
        <authorList>
            <person name="Gardiner D.M."/>
        </authorList>
    </citation>
    <scope>NUCLEOTIDE SEQUENCE [LARGE SCALE GENOMIC DNA]</scope>
    <source>
        <strain evidence="7 8">FIESC_28</strain>
    </source>
</reference>
<dbReference type="GO" id="GO:0008270">
    <property type="term" value="F:zinc ion binding"/>
    <property type="evidence" value="ECO:0007669"/>
    <property type="project" value="InterPro"/>
</dbReference>
<evidence type="ECO:0000259" key="6">
    <source>
        <dbReference type="Pfam" id="PF04082"/>
    </source>
</evidence>
<comment type="caution">
    <text evidence="7">The sequence shown here is derived from an EMBL/GenBank/DDBJ whole genome shotgun (WGS) entry which is preliminary data.</text>
</comment>
<proteinExistence type="predicted"/>
<keyword evidence="8" id="KW-1185">Reference proteome</keyword>
<dbReference type="RefSeq" id="XP_031017753.1">
    <property type="nucleotide sequence ID" value="XM_031158304.1"/>
</dbReference>
<feature type="domain" description="Xylanolytic transcriptional activator regulatory" evidence="6">
    <location>
        <begin position="266"/>
        <end position="510"/>
    </location>
</feature>
<dbReference type="GO" id="GO:0006351">
    <property type="term" value="P:DNA-templated transcription"/>
    <property type="evidence" value="ECO:0007669"/>
    <property type="project" value="InterPro"/>
</dbReference>
<dbReference type="PANTHER" id="PTHR47660:SF7">
    <property type="entry name" value="TRANSCRIPTION FACTOR WITH C2H2 AND ZN(2)-CYS(6) DNA BINDING DOMAIN (EUROFUNG)"/>
    <property type="match status" value="1"/>
</dbReference>
<dbReference type="InterPro" id="IPR007219">
    <property type="entry name" value="XnlR_reg_dom"/>
</dbReference>
<evidence type="ECO:0000313" key="8">
    <source>
        <dbReference type="Proteomes" id="UP000253153"/>
    </source>
</evidence>
<keyword evidence="5" id="KW-0539">Nucleus</keyword>
<evidence type="ECO:0000256" key="2">
    <source>
        <dbReference type="ARBA" id="ARBA00022833"/>
    </source>
</evidence>
<keyword evidence="4" id="KW-0804">Transcription</keyword>
<name>A0A366S2B2_9HYPO</name>
<gene>
    <name evidence="7" type="ORF">FIESC28_04157</name>
</gene>
<evidence type="ECO:0000256" key="1">
    <source>
        <dbReference type="ARBA" id="ARBA00022723"/>
    </source>
</evidence>
<protein>
    <recommendedName>
        <fullName evidence="6">Xylanolytic transcriptional activator regulatory domain-containing protein</fullName>
    </recommendedName>
</protein>
<keyword evidence="2" id="KW-0862">Zinc</keyword>
<evidence type="ECO:0000313" key="7">
    <source>
        <dbReference type="EMBL" id="RBR23162.1"/>
    </source>
</evidence>
<keyword evidence="1" id="KW-0479">Metal-binding</keyword>
<evidence type="ECO:0000256" key="5">
    <source>
        <dbReference type="ARBA" id="ARBA00023242"/>
    </source>
</evidence>
<keyword evidence="3" id="KW-0805">Transcription regulation</keyword>
<dbReference type="Proteomes" id="UP000253153">
    <property type="component" value="Unassembled WGS sequence"/>
</dbReference>
<dbReference type="OrthoDB" id="10018191at2759"/>
<accession>A0A366S2B2</accession>
<dbReference type="GO" id="GO:0003677">
    <property type="term" value="F:DNA binding"/>
    <property type="evidence" value="ECO:0007669"/>
    <property type="project" value="InterPro"/>
</dbReference>
<organism evidence="7 8">
    <name type="scientific">Fusarium coffeatum</name>
    <dbReference type="NCBI Taxonomy" id="231269"/>
    <lineage>
        <taxon>Eukaryota</taxon>
        <taxon>Fungi</taxon>
        <taxon>Dikarya</taxon>
        <taxon>Ascomycota</taxon>
        <taxon>Pezizomycotina</taxon>
        <taxon>Sordariomycetes</taxon>
        <taxon>Hypocreomycetidae</taxon>
        <taxon>Hypocreales</taxon>
        <taxon>Nectriaceae</taxon>
        <taxon>Fusarium</taxon>
        <taxon>Fusarium incarnatum-equiseti species complex</taxon>
    </lineage>
</organism>
<dbReference type="GeneID" id="41993600"/>
<evidence type="ECO:0000256" key="4">
    <source>
        <dbReference type="ARBA" id="ARBA00023163"/>
    </source>
</evidence>
<sequence length="603" mass="68104">MDPEEALELGQHAIEKISRIAIFVGQKEQRIVCGRLGGQLFILADYLQGLSDQVHQLSRVPKLLRDIERICCWPEKPKDDYCPRLRGIANTIYCTNSYRQGEADMIKGLTEITAGNGEEAEKAILHIRRSTKRAGIKKQKTEEITTSNSMPVDYLDDAKSLVYQTLRKHVRCTCDCGSEGAVKVGEHSANLLLSLPSGDLKPFVCQTCKSFPEPQEACLEMVGAEIYGRIQHIPQQASEGSEVFYRGQCYGYPPFLPPPILHAFVELYFEYFDPKFPFLHPSTVEDLEIPWILLLAIAAVGSHYSEIKEADQYTGVLCDLLARAVEVTVLEKLMKPDLATVQSVFLLRVLWMFSGSHKDKVVLQHKRNSLATMCWDPITADRRANKTLQVDPEQEWQDWLESESLLRVATCIRGLECLGHLFLGSPLILNFRDITRQMPCSNAVWQARSEKSWRKAQEIPVSEPDTKSTFIGKMTLLELFIDEKNIARQFRSSQLLRSAFTNNQTTQIPDYENPQLEASIDKAASNGTETVFHVLAILKRLPLRHCTLLQDGKRVNNKCSTQNRSSEAFYRTGTKRGSVSGTQYQSSKPHALPVDWHATLLSA</sequence>
<dbReference type="PANTHER" id="PTHR47660">
    <property type="entry name" value="TRANSCRIPTION FACTOR WITH C2H2 AND ZN(2)-CYS(6) DNA BINDING DOMAIN (EUROFUNG)-RELATED-RELATED"/>
    <property type="match status" value="1"/>
</dbReference>
<dbReference type="CDD" id="cd12148">
    <property type="entry name" value="fungal_TF_MHR"/>
    <property type="match status" value="1"/>
</dbReference>